<accession>A0ABD3AMH7</accession>
<keyword evidence="4" id="KW-1185">Reference proteome</keyword>
<name>A0ABD3AMH7_9GENT</name>
<reference evidence="3 4" key="1">
    <citation type="submission" date="2024-11" db="EMBL/GenBank/DDBJ databases">
        <title>A near-complete genome assembly of Cinchona calisaya.</title>
        <authorList>
            <person name="Lian D.C."/>
            <person name="Zhao X.W."/>
            <person name="Wei L."/>
        </authorList>
    </citation>
    <scope>NUCLEOTIDE SEQUENCE [LARGE SCALE GENOMIC DNA]</scope>
    <source>
        <tissue evidence="3">Nenye</tissue>
    </source>
</reference>
<evidence type="ECO:0000313" key="3">
    <source>
        <dbReference type="EMBL" id="KAL3532400.1"/>
    </source>
</evidence>
<feature type="transmembrane region" description="Helical" evidence="2">
    <location>
        <begin position="178"/>
        <end position="201"/>
    </location>
</feature>
<keyword evidence="2" id="KW-0472">Membrane</keyword>
<evidence type="ECO:0000313" key="4">
    <source>
        <dbReference type="Proteomes" id="UP001630127"/>
    </source>
</evidence>
<dbReference type="AlphaFoldDB" id="A0ABD3AMH7"/>
<organism evidence="3 4">
    <name type="scientific">Cinchona calisaya</name>
    <dbReference type="NCBI Taxonomy" id="153742"/>
    <lineage>
        <taxon>Eukaryota</taxon>
        <taxon>Viridiplantae</taxon>
        <taxon>Streptophyta</taxon>
        <taxon>Embryophyta</taxon>
        <taxon>Tracheophyta</taxon>
        <taxon>Spermatophyta</taxon>
        <taxon>Magnoliopsida</taxon>
        <taxon>eudicotyledons</taxon>
        <taxon>Gunneridae</taxon>
        <taxon>Pentapetalae</taxon>
        <taxon>asterids</taxon>
        <taxon>lamiids</taxon>
        <taxon>Gentianales</taxon>
        <taxon>Rubiaceae</taxon>
        <taxon>Cinchonoideae</taxon>
        <taxon>Cinchoneae</taxon>
        <taxon>Cinchona</taxon>
    </lineage>
</organism>
<comment type="caution">
    <text evidence="3">The sequence shown here is derived from an EMBL/GenBank/DDBJ whole genome shotgun (WGS) entry which is preliminary data.</text>
</comment>
<evidence type="ECO:0000256" key="2">
    <source>
        <dbReference type="SAM" id="Phobius"/>
    </source>
</evidence>
<keyword evidence="2" id="KW-1133">Transmembrane helix</keyword>
<keyword evidence="2" id="KW-0812">Transmembrane</keyword>
<keyword evidence="1" id="KW-0175">Coiled coil</keyword>
<dbReference type="Proteomes" id="UP001630127">
    <property type="component" value="Unassembled WGS sequence"/>
</dbReference>
<proteinExistence type="predicted"/>
<evidence type="ECO:0000256" key="1">
    <source>
        <dbReference type="SAM" id="Coils"/>
    </source>
</evidence>
<sequence>MLENERRALAALEALEERKAVLINEELDLEDRADDAISDLFRSLVYSLVFFSSVIMYLQIGFVGISVLLVFGVFWMFKNAVVATKEKIRRMTHLIEDIKKMQANVIEDAYQLAVELKKSQKALKCKVTPVKEDDLPVNADGIANLNIFWLWRQESFEKRLEYVRTVHDFRSSEVDRMLLVNMIAAFGMLILSCFVIGLYYVL</sequence>
<feature type="transmembrane region" description="Helical" evidence="2">
    <location>
        <begin position="44"/>
        <end position="77"/>
    </location>
</feature>
<gene>
    <name evidence="3" type="ORF">ACH5RR_005921</name>
</gene>
<dbReference type="EMBL" id="JBJUIK010000003">
    <property type="protein sequence ID" value="KAL3532400.1"/>
    <property type="molecule type" value="Genomic_DNA"/>
</dbReference>
<protein>
    <submittedName>
        <fullName evidence="3">Uncharacterized protein</fullName>
    </submittedName>
</protein>
<feature type="coiled-coil region" evidence="1">
    <location>
        <begin position="5"/>
        <end position="32"/>
    </location>
</feature>